<accession>A0ABD1RYT2</accession>
<name>A0ABD1RYT2_9LAMI</name>
<protein>
    <submittedName>
        <fullName evidence="2">Uncharacterized protein</fullName>
    </submittedName>
</protein>
<keyword evidence="3" id="KW-1185">Reference proteome</keyword>
<reference evidence="3" key="1">
    <citation type="submission" date="2024-07" db="EMBL/GenBank/DDBJ databases">
        <title>Two chromosome-level genome assemblies of Korean endemic species Abeliophyllum distichum and Forsythia ovata (Oleaceae).</title>
        <authorList>
            <person name="Jang H."/>
        </authorList>
    </citation>
    <scope>NUCLEOTIDE SEQUENCE [LARGE SCALE GENOMIC DNA]</scope>
</reference>
<dbReference type="AlphaFoldDB" id="A0ABD1RYT2"/>
<gene>
    <name evidence="2" type="ORF">Adt_28445</name>
</gene>
<proteinExistence type="predicted"/>
<feature type="region of interest" description="Disordered" evidence="1">
    <location>
        <begin position="38"/>
        <end position="64"/>
    </location>
</feature>
<sequence length="121" mass="13737">MRRGAMGRGKKVVELGVKYLGEFREEIGGKAEYVGEVKGKGGRNASVRRARSSKEEEKSGGSKDLDEIRDEDCVQSLLKAGQRVRVRRTRLDLIWVSKAERQGKVQEGKRMYLCKPQKRIN</sequence>
<evidence type="ECO:0000313" key="3">
    <source>
        <dbReference type="Proteomes" id="UP001604336"/>
    </source>
</evidence>
<evidence type="ECO:0000313" key="2">
    <source>
        <dbReference type="EMBL" id="KAL2492817.1"/>
    </source>
</evidence>
<comment type="caution">
    <text evidence="2">The sequence shown here is derived from an EMBL/GenBank/DDBJ whole genome shotgun (WGS) entry which is preliminary data.</text>
</comment>
<dbReference type="EMBL" id="JBFOLK010000008">
    <property type="protein sequence ID" value="KAL2492817.1"/>
    <property type="molecule type" value="Genomic_DNA"/>
</dbReference>
<evidence type="ECO:0000256" key="1">
    <source>
        <dbReference type="SAM" id="MobiDB-lite"/>
    </source>
</evidence>
<organism evidence="2 3">
    <name type="scientific">Abeliophyllum distichum</name>
    <dbReference type="NCBI Taxonomy" id="126358"/>
    <lineage>
        <taxon>Eukaryota</taxon>
        <taxon>Viridiplantae</taxon>
        <taxon>Streptophyta</taxon>
        <taxon>Embryophyta</taxon>
        <taxon>Tracheophyta</taxon>
        <taxon>Spermatophyta</taxon>
        <taxon>Magnoliopsida</taxon>
        <taxon>eudicotyledons</taxon>
        <taxon>Gunneridae</taxon>
        <taxon>Pentapetalae</taxon>
        <taxon>asterids</taxon>
        <taxon>lamiids</taxon>
        <taxon>Lamiales</taxon>
        <taxon>Oleaceae</taxon>
        <taxon>Forsythieae</taxon>
        <taxon>Abeliophyllum</taxon>
    </lineage>
</organism>
<feature type="compositionally biased region" description="Basic and acidic residues" evidence="1">
    <location>
        <begin position="52"/>
        <end position="64"/>
    </location>
</feature>
<dbReference type="Proteomes" id="UP001604336">
    <property type="component" value="Unassembled WGS sequence"/>
</dbReference>